<feature type="region of interest" description="Disordered" evidence="1">
    <location>
        <begin position="38"/>
        <end position="60"/>
    </location>
</feature>
<evidence type="ECO:0000256" key="2">
    <source>
        <dbReference type="SAM" id="SignalP"/>
    </source>
</evidence>
<sequence>MSAKQIIAKVLPMLVAAAVAVPALVAAQQTVYKWVDKDGKTHFSDSPPPSDAKKSEQKTVGGGYAATSNLPYATQIAMKKSPVTLYTGTDCGESCAQGRALLTKRGIPFAERDAQGNAEAAEALKKLVGGLDVPTLVVGESKVKGYEEGQWTAALDGAGYPKTALPGSTPPAPAKAPPKADGQPPAEGQPPAKQ</sequence>
<dbReference type="CDD" id="cd02976">
    <property type="entry name" value="NrdH"/>
    <property type="match status" value="1"/>
</dbReference>
<dbReference type="InterPro" id="IPR036249">
    <property type="entry name" value="Thioredoxin-like_sf"/>
</dbReference>
<dbReference type="InParanoid" id="A0A6M4HE34"/>
<name>A0A6M4HE34_9PROT</name>
<dbReference type="Proteomes" id="UP000503096">
    <property type="component" value="Chromosome"/>
</dbReference>
<dbReference type="EMBL" id="CP053073">
    <property type="protein sequence ID" value="QJR16874.1"/>
    <property type="molecule type" value="Genomic_DNA"/>
</dbReference>
<dbReference type="Pfam" id="PF13511">
    <property type="entry name" value="DUF4124"/>
    <property type="match status" value="1"/>
</dbReference>
<gene>
    <name evidence="5" type="ORF">DSM104440_03710</name>
</gene>
<feature type="signal peptide" evidence="2">
    <location>
        <begin position="1"/>
        <end position="26"/>
    </location>
</feature>
<dbReference type="SUPFAM" id="SSF52833">
    <property type="entry name" value="Thioredoxin-like"/>
    <property type="match status" value="1"/>
</dbReference>
<evidence type="ECO:0000259" key="4">
    <source>
        <dbReference type="Pfam" id="PF13511"/>
    </source>
</evidence>
<dbReference type="InterPro" id="IPR002109">
    <property type="entry name" value="Glutaredoxin"/>
</dbReference>
<organism evidence="5 6">
    <name type="scientific">Usitatibacter palustris</name>
    <dbReference type="NCBI Taxonomy" id="2732487"/>
    <lineage>
        <taxon>Bacteria</taxon>
        <taxon>Pseudomonadati</taxon>
        <taxon>Pseudomonadota</taxon>
        <taxon>Betaproteobacteria</taxon>
        <taxon>Nitrosomonadales</taxon>
        <taxon>Usitatibacteraceae</taxon>
        <taxon>Usitatibacter</taxon>
    </lineage>
</organism>
<dbReference type="InterPro" id="IPR025392">
    <property type="entry name" value="DUF4124"/>
</dbReference>
<evidence type="ECO:0000259" key="3">
    <source>
        <dbReference type="Pfam" id="PF00462"/>
    </source>
</evidence>
<dbReference type="Gene3D" id="3.40.30.10">
    <property type="entry name" value="Glutaredoxin"/>
    <property type="match status" value="1"/>
</dbReference>
<dbReference type="PROSITE" id="PS51354">
    <property type="entry name" value="GLUTAREDOXIN_2"/>
    <property type="match status" value="1"/>
</dbReference>
<feature type="domain" description="DUF4124" evidence="4">
    <location>
        <begin position="24"/>
        <end position="59"/>
    </location>
</feature>
<keyword evidence="2" id="KW-0732">Signal</keyword>
<feature type="region of interest" description="Disordered" evidence="1">
    <location>
        <begin position="155"/>
        <end position="194"/>
    </location>
</feature>
<feature type="domain" description="Glutaredoxin" evidence="3">
    <location>
        <begin position="83"/>
        <end position="140"/>
    </location>
</feature>
<proteinExistence type="predicted"/>
<protein>
    <submittedName>
        <fullName evidence="5">Uncharacterized protein</fullName>
    </submittedName>
</protein>
<dbReference type="AlphaFoldDB" id="A0A6M4HE34"/>
<dbReference type="KEGG" id="upl:DSM104440_03710"/>
<evidence type="ECO:0000313" key="6">
    <source>
        <dbReference type="Proteomes" id="UP000503096"/>
    </source>
</evidence>
<keyword evidence="6" id="KW-1185">Reference proteome</keyword>
<reference evidence="5 6" key="1">
    <citation type="submission" date="2020-04" db="EMBL/GenBank/DDBJ databases">
        <title>Usitatibacter rugosus gen. nov., sp. nov. and Usitatibacter palustris sp. nov., novel members of Usitatibacteraceae fam. nov. within the order Nitrosomonadales isolated from soil.</title>
        <authorList>
            <person name="Huber K.J."/>
            <person name="Neumann-Schaal M."/>
            <person name="Geppert A."/>
            <person name="Luckner M."/>
            <person name="Wanner G."/>
            <person name="Overmann J."/>
        </authorList>
    </citation>
    <scope>NUCLEOTIDE SEQUENCE [LARGE SCALE GENOMIC DNA]</scope>
    <source>
        <strain evidence="5 6">Swamp67</strain>
    </source>
</reference>
<evidence type="ECO:0000313" key="5">
    <source>
        <dbReference type="EMBL" id="QJR16874.1"/>
    </source>
</evidence>
<evidence type="ECO:0000256" key="1">
    <source>
        <dbReference type="SAM" id="MobiDB-lite"/>
    </source>
</evidence>
<feature type="compositionally biased region" description="Low complexity" evidence="1">
    <location>
        <begin position="177"/>
        <end position="186"/>
    </location>
</feature>
<accession>A0A6M4HE34</accession>
<dbReference type="RefSeq" id="WP_171165363.1">
    <property type="nucleotide sequence ID" value="NZ_CP053073.1"/>
</dbReference>
<dbReference type="Pfam" id="PF00462">
    <property type="entry name" value="Glutaredoxin"/>
    <property type="match status" value="1"/>
</dbReference>
<feature type="chain" id="PRO_5026757695" evidence="2">
    <location>
        <begin position="27"/>
        <end position="194"/>
    </location>
</feature>